<dbReference type="WBParaSite" id="nRc.2.0.1.t42069-RA">
    <property type="protein sequence ID" value="nRc.2.0.1.t42069-RA"/>
    <property type="gene ID" value="nRc.2.0.1.g42069"/>
</dbReference>
<organism evidence="1 2">
    <name type="scientific">Romanomermis culicivorax</name>
    <name type="common">Nematode worm</name>
    <dbReference type="NCBI Taxonomy" id="13658"/>
    <lineage>
        <taxon>Eukaryota</taxon>
        <taxon>Metazoa</taxon>
        <taxon>Ecdysozoa</taxon>
        <taxon>Nematoda</taxon>
        <taxon>Enoplea</taxon>
        <taxon>Dorylaimia</taxon>
        <taxon>Mermithida</taxon>
        <taxon>Mermithoidea</taxon>
        <taxon>Mermithidae</taxon>
        <taxon>Romanomermis</taxon>
    </lineage>
</organism>
<evidence type="ECO:0000313" key="1">
    <source>
        <dbReference type="Proteomes" id="UP000887565"/>
    </source>
</evidence>
<protein>
    <submittedName>
        <fullName evidence="2">Uncharacterized protein</fullName>
    </submittedName>
</protein>
<sequence>MIDEAVGVSTNAAGPVLLTETMDNPDVDIVLETEVYRIENPGFQSRHFVATHRVTHHDVAGHIGREFGQKAHLDHVDGHVTFLRRLQLLTTAPKNARQTDLVDRHPFPFSQSQVQLFAVRQGLDFVVGGGGNDRSGVGVRRGQARLRNSQCGRRDPEHACTWVNSRIGLIFNNI</sequence>
<dbReference type="Proteomes" id="UP000887565">
    <property type="component" value="Unplaced"/>
</dbReference>
<name>A0A915KT37_ROMCU</name>
<keyword evidence="1" id="KW-1185">Reference proteome</keyword>
<dbReference type="AlphaFoldDB" id="A0A915KT37"/>
<evidence type="ECO:0000313" key="2">
    <source>
        <dbReference type="WBParaSite" id="nRc.2.0.1.t42069-RA"/>
    </source>
</evidence>
<accession>A0A915KT37</accession>
<reference evidence="2" key="1">
    <citation type="submission" date="2022-11" db="UniProtKB">
        <authorList>
            <consortium name="WormBaseParasite"/>
        </authorList>
    </citation>
    <scope>IDENTIFICATION</scope>
</reference>
<proteinExistence type="predicted"/>